<comment type="caution">
    <text evidence="1">The sequence shown here is derived from an EMBL/GenBank/DDBJ whole genome shotgun (WGS) entry which is preliminary data.</text>
</comment>
<gene>
    <name evidence="1" type="ORF">JQX11_29425</name>
</gene>
<sequence>MAVPSTDLHLIRAARRVFTGPATLLDDPDQRARSARYLADLTHPYGLELPDGPGQEALGRSHAEMAEALIGALVPPEEPVDLLVLAFARHDVLPGRATATYLSHLCPGTPLSFAVCDQGPAAVVSGLRLAHAYASPGDRTTALLIAVDQAVLPYRTPPPAPARQQAVAMLYRTAPAEGAVPEHTGDVVRAPARMTVLRQHPDVAAGDVAALAGSELAALSAGRPDARMVLGVDLAAAWPAHPTDGVTVAPPGQPVTGPWWTLLDVLAADPDRSRPVLTADYDPDLRYLCLTGWETTPADTRPR</sequence>
<accession>A0ABS2J1J9</accession>
<evidence type="ECO:0000313" key="1">
    <source>
        <dbReference type="EMBL" id="MBM7080445.1"/>
    </source>
</evidence>
<proteinExistence type="predicted"/>
<dbReference type="EMBL" id="JAFEUC010000019">
    <property type="protein sequence ID" value="MBM7080445.1"/>
    <property type="molecule type" value="Genomic_DNA"/>
</dbReference>
<name>A0ABS2J1J9_9ACTN</name>
<evidence type="ECO:0000313" key="2">
    <source>
        <dbReference type="Proteomes" id="UP001518872"/>
    </source>
</evidence>
<dbReference type="Proteomes" id="UP001518872">
    <property type="component" value="Unassembled WGS sequence"/>
</dbReference>
<dbReference type="RefSeq" id="WP_204928183.1">
    <property type="nucleotide sequence ID" value="NZ_JAFEUC010000019.1"/>
</dbReference>
<keyword evidence="2" id="KW-1185">Reference proteome</keyword>
<protein>
    <submittedName>
        <fullName evidence="1">2-hydroxy-acid oxidase</fullName>
    </submittedName>
</protein>
<dbReference type="InterPro" id="IPR016039">
    <property type="entry name" value="Thiolase-like"/>
</dbReference>
<reference evidence="1 2" key="1">
    <citation type="submission" date="2021-02" db="EMBL/GenBank/DDBJ databases">
        <authorList>
            <person name="Ra J.-S."/>
        </authorList>
    </citation>
    <scope>NUCLEOTIDE SEQUENCE [LARGE SCALE GENOMIC DNA]</scope>
    <source>
        <strain evidence="1 2">MMS20-R1-14</strain>
    </source>
</reference>
<organism evidence="1 2">
    <name type="scientific">Micromonospora humida</name>
    <dbReference type="NCBI Taxonomy" id="2809018"/>
    <lineage>
        <taxon>Bacteria</taxon>
        <taxon>Bacillati</taxon>
        <taxon>Actinomycetota</taxon>
        <taxon>Actinomycetes</taxon>
        <taxon>Micromonosporales</taxon>
        <taxon>Micromonosporaceae</taxon>
        <taxon>Micromonospora</taxon>
    </lineage>
</organism>
<dbReference type="SUPFAM" id="SSF53901">
    <property type="entry name" value="Thiolase-like"/>
    <property type="match status" value="1"/>
</dbReference>